<reference evidence="1 2" key="1">
    <citation type="submission" date="2020-07" db="EMBL/GenBank/DDBJ databases">
        <title>Gai3-2, isolated from salt lake.</title>
        <authorList>
            <person name="Cui H."/>
            <person name="Shi X."/>
        </authorList>
    </citation>
    <scope>NUCLEOTIDE SEQUENCE [LARGE SCALE GENOMIC DNA]</scope>
    <source>
        <strain evidence="1 2">Gai3-2</strain>
    </source>
</reference>
<sequence>MIVVATEDFALYHAVVGELRDRGATFTTQEPGTELPDRAEVVISAPSDRVPDDVDGTEDVERVTTTAEDARAGVATALGVVRGGEGRLVVGVDPGERPGIAVLSGETVVAAYHVPVADAVDAVRREVDGEPDALVRVGDGARLQGARIVNDLEGVTVELVDETGTTPVLGAGANGKGMADVLAAVNIARREGDRVETRDVNPTAGEIQRVKNESRERSDGEVTIGESLARRVALGELTMAEALAEQQEE</sequence>
<gene>
    <name evidence="1" type="ORF">HUG10_08990</name>
</gene>
<dbReference type="AlphaFoldDB" id="A0A7D5KDT0"/>
<evidence type="ECO:0000313" key="2">
    <source>
        <dbReference type="Proteomes" id="UP000509750"/>
    </source>
</evidence>
<dbReference type="KEGG" id="halg:HUG10_08990"/>
<dbReference type="OrthoDB" id="17710at2157"/>
<protein>
    <submittedName>
        <fullName evidence="1">Uncharacterized protein</fullName>
    </submittedName>
</protein>
<name>A0A7D5KDT0_9EURY</name>
<accession>A0A7D5KDT0</accession>
<dbReference type="EMBL" id="CP058529">
    <property type="protein sequence ID" value="QLG27677.1"/>
    <property type="molecule type" value="Genomic_DNA"/>
</dbReference>
<evidence type="ECO:0000313" key="1">
    <source>
        <dbReference type="EMBL" id="QLG27677.1"/>
    </source>
</evidence>
<proteinExistence type="predicted"/>
<keyword evidence="2" id="KW-1185">Reference proteome</keyword>
<dbReference type="RefSeq" id="WP_179169252.1">
    <property type="nucleotide sequence ID" value="NZ_CP058529.1"/>
</dbReference>
<organism evidence="1 2">
    <name type="scientific">Halorarum halophilum</name>
    <dbReference type="NCBI Taxonomy" id="2743090"/>
    <lineage>
        <taxon>Archaea</taxon>
        <taxon>Methanobacteriati</taxon>
        <taxon>Methanobacteriota</taxon>
        <taxon>Stenosarchaea group</taxon>
        <taxon>Halobacteria</taxon>
        <taxon>Halobacteriales</taxon>
        <taxon>Haloferacaceae</taxon>
        <taxon>Halorarum</taxon>
    </lineage>
</organism>
<dbReference type="Proteomes" id="UP000509750">
    <property type="component" value="Chromosome"/>
</dbReference>
<dbReference type="GeneID" id="56028965"/>